<feature type="transmembrane region" description="Helical" evidence="1">
    <location>
        <begin position="109"/>
        <end position="135"/>
    </location>
</feature>
<dbReference type="EMBL" id="KL647934">
    <property type="protein sequence ID" value="KEY73085.1"/>
    <property type="molecule type" value="Genomic_DNA"/>
</dbReference>
<reference evidence="2 3" key="1">
    <citation type="journal article" date="2014" name="BMC Genomics">
        <title>Comparative genome sequencing reveals chemotype-specific gene clusters in the toxigenic black mold Stachybotrys.</title>
        <authorList>
            <person name="Semeiks J."/>
            <person name="Borek D."/>
            <person name="Otwinowski Z."/>
            <person name="Grishin N.V."/>
        </authorList>
    </citation>
    <scope>NUCLEOTIDE SEQUENCE [LARGE SCALE GENOMIC DNA]</scope>
    <source>
        <strain evidence="3">CBS 109288 / IBT 7711</strain>
    </source>
</reference>
<evidence type="ECO:0000256" key="1">
    <source>
        <dbReference type="SAM" id="Phobius"/>
    </source>
</evidence>
<accession>A0A084B6A6</accession>
<dbReference type="AlphaFoldDB" id="A0A084B6A6"/>
<keyword evidence="3" id="KW-1185">Reference proteome</keyword>
<dbReference type="Proteomes" id="UP000028045">
    <property type="component" value="Unassembled WGS sequence"/>
</dbReference>
<protein>
    <submittedName>
        <fullName evidence="2">Uncharacterized protein</fullName>
    </submittedName>
</protein>
<keyword evidence="1" id="KW-0812">Transmembrane</keyword>
<keyword evidence="1" id="KW-0472">Membrane</keyword>
<keyword evidence="1" id="KW-1133">Transmembrane helix</keyword>
<evidence type="ECO:0000313" key="2">
    <source>
        <dbReference type="EMBL" id="KEY73085.1"/>
    </source>
</evidence>
<proteinExistence type="predicted"/>
<evidence type="ECO:0000313" key="3">
    <source>
        <dbReference type="Proteomes" id="UP000028045"/>
    </source>
</evidence>
<organism evidence="2 3">
    <name type="scientific">Stachybotrys chartarum (strain CBS 109288 / IBT 7711)</name>
    <name type="common">Toxic black mold</name>
    <name type="synonym">Stilbospora chartarum</name>
    <dbReference type="NCBI Taxonomy" id="1280523"/>
    <lineage>
        <taxon>Eukaryota</taxon>
        <taxon>Fungi</taxon>
        <taxon>Dikarya</taxon>
        <taxon>Ascomycota</taxon>
        <taxon>Pezizomycotina</taxon>
        <taxon>Sordariomycetes</taxon>
        <taxon>Hypocreomycetidae</taxon>
        <taxon>Hypocreales</taxon>
        <taxon>Stachybotryaceae</taxon>
        <taxon>Stachybotrys</taxon>
    </lineage>
</organism>
<dbReference type="HOGENOM" id="CLU_138730_0_0_1"/>
<name>A0A084B6A6_STACB</name>
<gene>
    <name evidence="2" type="ORF">S7711_11597</name>
</gene>
<sequence>MSKDPKRGTEFLLTCFISSLHGRRYAPSKGPHEADWKASSFSCVMILPYGGKEEYDAQELGTKDGGLSPRERKSKGGLSADLAMQGKDYIFDILQLADDNALEVQALDAYVFVFHGVFALLTGISGLAFFISLFIKQVSMDGDILAEQKLPGSQGSKENAEA</sequence>